<evidence type="ECO:0000313" key="3">
    <source>
        <dbReference type="Proteomes" id="UP000494322"/>
    </source>
</evidence>
<dbReference type="Proteomes" id="UP000494322">
    <property type="component" value="Unassembled WGS sequence"/>
</dbReference>
<dbReference type="SUPFAM" id="SSF53098">
    <property type="entry name" value="Ribonuclease H-like"/>
    <property type="match status" value="1"/>
</dbReference>
<name>A0A6J5JQ37_9BURK</name>
<dbReference type="GO" id="GO:0003676">
    <property type="term" value="F:nucleic acid binding"/>
    <property type="evidence" value="ECO:0007669"/>
    <property type="project" value="InterPro"/>
</dbReference>
<feature type="domain" description="Integrase catalytic" evidence="1">
    <location>
        <begin position="240"/>
        <end position="456"/>
    </location>
</feature>
<dbReference type="InterPro" id="IPR012337">
    <property type="entry name" value="RNaseH-like_sf"/>
</dbReference>
<dbReference type="RefSeq" id="WP_175240270.1">
    <property type="nucleotide sequence ID" value="NZ_CABWIK020000046.1"/>
</dbReference>
<dbReference type="Gene3D" id="3.30.420.10">
    <property type="entry name" value="Ribonuclease H-like superfamily/Ribonuclease H"/>
    <property type="match status" value="1"/>
</dbReference>
<protein>
    <submittedName>
        <fullName evidence="2">Integrase</fullName>
    </submittedName>
</protein>
<evidence type="ECO:0000313" key="2">
    <source>
        <dbReference type="EMBL" id="CAB3973321.1"/>
    </source>
</evidence>
<organism evidence="2 3">
    <name type="scientific">Burkholderia cenocepacia</name>
    <dbReference type="NCBI Taxonomy" id="95486"/>
    <lineage>
        <taxon>Bacteria</taxon>
        <taxon>Pseudomonadati</taxon>
        <taxon>Pseudomonadota</taxon>
        <taxon>Betaproteobacteria</taxon>
        <taxon>Burkholderiales</taxon>
        <taxon>Burkholderiaceae</taxon>
        <taxon>Burkholderia</taxon>
        <taxon>Burkholderia cepacia complex</taxon>
    </lineage>
</organism>
<dbReference type="PROSITE" id="PS50994">
    <property type="entry name" value="INTEGRASE"/>
    <property type="match status" value="1"/>
</dbReference>
<proteinExistence type="predicted"/>
<reference evidence="2 3" key="1">
    <citation type="submission" date="2020-04" db="EMBL/GenBank/DDBJ databases">
        <authorList>
            <person name="Depoorter E."/>
        </authorList>
    </citation>
    <scope>NUCLEOTIDE SEQUENCE [LARGE SCALE GENOMIC DNA]</scope>
    <source>
        <strain evidence="2 3">BCC0132</strain>
    </source>
</reference>
<gene>
    <name evidence="2" type="ORF">BCO9919_05713</name>
</gene>
<dbReference type="InterPro" id="IPR015378">
    <property type="entry name" value="Transposase-like_Mu_C"/>
</dbReference>
<sequence length="649" mass="74688">MQKFLIKRGVEFREGEYVWRVQSALPDGRIELSSDYGSPIRLDETEIWARHGNGTWSVSIESLRETGASPIVVARRDVSTFEEKDLVVMRARLVYLRAVEEAKCSRVREVEKVIKRVACEVGASMPPDYRTFCRWRKRYQHSRDVIDVVPRHENKGRREILDGPLLTLVEDVIETHYLNGQKLNVARLYDQVEDAIDAHNERDPESPLPTISQATLYRHVGKLNDYLVTAAREGRTEALKRYRPVLRRLKTKRLNERWEIDHTPVNLLCVCERTRMVIVRPVLTLIIDAHTRMVMGFHIGARSPGQEEVGWAMQMAMLSKRDLLDRLGLGHLEWLARGVAEMVFGDNAWEFHGSATRAGCDELGISLVYCPKRAPWFKGRVERFMRTIAEQLFHLIPGTTWSNTKDRGEYPSEKLACVTLEELTVFVVRWIVECYQHAPHRGLKGKTPAQAWQESARLTPIYMPADPDQLSVAFTNTIMRPITNSGVTFDHLSYNSSALQLLRHGIPDDEKVKVRYFNEQTGYVYVYDPRQREYFRVDCTDPDYTKDLTRWMHNEVTGAMRDSRIDINSVALRKARIRLADDIAKAELDQKLKKRKWVAQIKGKSSKEVVFGAAGGTAMGNPAQSDQEDPMVVRFDSVPEFSVMKRTER</sequence>
<accession>A0A6J5JQ37</accession>
<dbReference type="EMBL" id="CABWIK020000046">
    <property type="protein sequence ID" value="CAB3973321.1"/>
    <property type="molecule type" value="Genomic_DNA"/>
</dbReference>
<evidence type="ECO:0000259" key="1">
    <source>
        <dbReference type="PROSITE" id="PS50994"/>
    </source>
</evidence>
<dbReference type="AlphaFoldDB" id="A0A6J5JQ37"/>
<dbReference type="GO" id="GO:0015074">
    <property type="term" value="P:DNA integration"/>
    <property type="evidence" value="ECO:0007669"/>
    <property type="project" value="InterPro"/>
</dbReference>
<dbReference type="InterPro" id="IPR036397">
    <property type="entry name" value="RNaseH_sf"/>
</dbReference>
<dbReference type="InterPro" id="IPR001584">
    <property type="entry name" value="Integrase_cat-core"/>
</dbReference>
<dbReference type="Pfam" id="PF09299">
    <property type="entry name" value="Mu-transpos_C"/>
    <property type="match status" value="1"/>
</dbReference>